<name>A0A8X6QKQ1_NEPPI</name>
<organism evidence="1 2">
    <name type="scientific">Nephila pilipes</name>
    <name type="common">Giant wood spider</name>
    <name type="synonym">Nephila maculata</name>
    <dbReference type="NCBI Taxonomy" id="299642"/>
    <lineage>
        <taxon>Eukaryota</taxon>
        <taxon>Metazoa</taxon>
        <taxon>Ecdysozoa</taxon>
        <taxon>Arthropoda</taxon>
        <taxon>Chelicerata</taxon>
        <taxon>Arachnida</taxon>
        <taxon>Araneae</taxon>
        <taxon>Araneomorphae</taxon>
        <taxon>Entelegynae</taxon>
        <taxon>Araneoidea</taxon>
        <taxon>Nephilidae</taxon>
        <taxon>Nephila</taxon>
    </lineage>
</organism>
<dbReference type="EMBL" id="BMAW01033480">
    <property type="protein sequence ID" value="GFU30433.1"/>
    <property type="molecule type" value="Genomic_DNA"/>
</dbReference>
<proteinExistence type="predicted"/>
<dbReference type="OrthoDB" id="6426075at2759"/>
<protein>
    <submittedName>
        <fullName evidence="1">Sodium channel protein</fullName>
    </submittedName>
</protein>
<keyword evidence="1" id="KW-0813">Transport</keyword>
<evidence type="ECO:0000313" key="2">
    <source>
        <dbReference type="Proteomes" id="UP000887013"/>
    </source>
</evidence>
<keyword evidence="1" id="KW-0406">Ion transport</keyword>
<keyword evidence="1" id="KW-0407">Ion channel</keyword>
<sequence>MEEGGTWSAGSLRLVPYTHESLARQENRCRSAEARREEHGFRRERTTNLPERECVCIAPDLLPSKIFYTPLEDIGQFGLDKTFCVIAKRSSSYYLYRYSAEDSLFLFSPWSIVRRFAIRISCHRKRSIGLIHLRFELPVGDVMSYRVRGSLIRQCLEISLEIFRE</sequence>
<evidence type="ECO:0000313" key="1">
    <source>
        <dbReference type="EMBL" id="GFU30433.1"/>
    </source>
</evidence>
<dbReference type="Proteomes" id="UP000887013">
    <property type="component" value="Unassembled WGS sequence"/>
</dbReference>
<keyword evidence="2" id="KW-1185">Reference proteome</keyword>
<comment type="caution">
    <text evidence="1">The sequence shown here is derived from an EMBL/GenBank/DDBJ whole genome shotgun (WGS) entry which is preliminary data.</text>
</comment>
<reference evidence="1" key="1">
    <citation type="submission" date="2020-08" db="EMBL/GenBank/DDBJ databases">
        <title>Multicomponent nature underlies the extraordinary mechanical properties of spider dragline silk.</title>
        <authorList>
            <person name="Kono N."/>
            <person name="Nakamura H."/>
            <person name="Mori M."/>
            <person name="Yoshida Y."/>
            <person name="Ohtoshi R."/>
            <person name="Malay A.D."/>
            <person name="Moran D.A.P."/>
            <person name="Tomita M."/>
            <person name="Numata K."/>
            <person name="Arakawa K."/>
        </authorList>
    </citation>
    <scope>NUCLEOTIDE SEQUENCE</scope>
</reference>
<dbReference type="GO" id="GO:0034220">
    <property type="term" value="P:monoatomic ion transmembrane transport"/>
    <property type="evidence" value="ECO:0007669"/>
    <property type="project" value="UniProtKB-KW"/>
</dbReference>
<gene>
    <name evidence="1" type="primary">NaCP60E_1</name>
    <name evidence="1" type="ORF">NPIL_512891</name>
</gene>
<dbReference type="AlphaFoldDB" id="A0A8X6QKQ1"/>
<accession>A0A8X6QKQ1</accession>